<dbReference type="HAMAP" id="MF_00758">
    <property type="entry name" value="UPF0301"/>
    <property type="match status" value="1"/>
</dbReference>
<evidence type="ECO:0000313" key="4">
    <source>
        <dbReference type="Proteomes" id="UP000242733"/>
    </source>
</evidence>
<dbReference type="InterPro" id="IPR003774">
    <property type="entry name" value="AlgH-like"/>
</dbReference>
<dbReference type="PANTHER" id="PTHR30327:SF1">
    <property type="entry name" value="UPF0301 PROTEIN YQGE"/>
    <property type="match status" value="1"/>
</dbReference>
<name>A0A2G6JBT6_NEPCE</name>
<gene>
    <name evidence="3" type="ORF">CSA61_00070</name>
</gene>
<proteinExistence type="inferred from homology"/>
<organism evidence="3 4">
    <name type="scientific">Neptuniibacter caesariensis</name>
    <dbReference type="NCBI Taxonomy" id="207954"/>
    <lineage>
        <taxon>Bacteria</taxon>
        <taxon>Pseudomonadati</taxon>
        <taxon>Pseudomonadota</taxon>
        <taxon>Gammaproteobacteria</taxon>
        <taxon>Oceanospirillales</taxon>
        <taxon>Oceanospirillaceae</taxon>
        <taxon>Neptuniibacter</taxon>
    </lineage>
</organism>
<dbReference type="Gene3D" id="3.40.1740.10">
    <property type="entry name" value="VC0467-like"/>
    <property type="match status" value="1"/>
</dbReference>
<dbReference type="AlphaFoldDB" id="A0A2G6JBT6"/>
<dbReference type="EMBL" id="PDSG01000002">
    <property type="protein sequence ID" value="PIE20876.1"/>
    <property type="molecule type" value="Genomic_DNA"/>
</dbReference>
<evidence type="ECO:0000256" key="2">
    <source>
        <dbReference type="HAMAP-Rule" id="MF_00758"/>
    </source>
</evidence>
<dbReference type="PANTHER" id="PTHR30327">
    <property type="entry name" value="UNCHARACTERIZED PROTEIN YQGE"/>
    <property type="match status" value="1"/>
</dbReference>
<dbReference type="Pfam" id="PF02622">
    <property type="entry name" value="DUF179"/>
    <property type="match status" value="1"/>
</dbReference>
<dbReference type="NCBIfam" id="NF001266">
    <property type="entry name" value="PRK00228.1-1"/>
    <property type="match status" value="1"/>
</dbReference>
<dbReference type="Proteomes" id="UP000242733">
    <property type="component" value="Unassembled WGS sequence"/>
</dbReference>
<reference evidence="3 4" key="1">
    <citation type="submission" date="2017-10" db="EMBL/GenBank/DDBJ databases">
        <title>Novel microbial diversity and functional potential in the marine mammal oral microbiome.</title>
        <authorList>
            <person name="Dudek N.K."/>
            <person name="Sun C.L."/>
            <person name="Burstein D."/>
            <person name="Kantor R.S."/>
            <person name="Aliaga Goltsman D.S."/>
            <person name="Bik E.M."/>
            <person name="Thomas B.C."/>
            <person name="Banfield J.F."/>
            <person name="Relman D.A."/>
        </authorList>
    </citation>
    <scope>NUCLEOTIDE SEQUENCE [LARGE SCALE GENOMIC DNA]</scope>
    <source>
        <strain evidence="3">DOLJORAL78_49_30</strain>
    </source>
</reference>
<comment type="similarity">
    <text evidence="1 2">Belongs to the UPF0301 (AlgH) family.</text>
</comment>
<evidence type="ECO:0000313" key="3">
    <source>
        <dbReference type="EMBL" id="PIE20876.1"/>
    </source>
</evidence>
<dbReference type="GO" id="GO:0005829">
    <property type="term" value="C:cytosol"/>
    <property type="evidence" value="ECO:0007669"/>
    <property type="project" value="TreeGrafter"/>
</dbReference>
<comment type="caution">
    <text evidence="3">The sequence shown here is derived from an EMBL/GenBank/DDBJ whole genome shotgun (WGS) entry which is preliminary data.</text>
</comment>
<dbReference type="SUPFAM" id="SSF143456">
    <property type="entry name" value="VC0467-like"/>
    <property type="match status" value="1"/>
</dbReference>
<accession>A0A2G6JBT6</accession>
<protein>
    <recommendedName>
        <fullName evidence="2">UPF0301 protein CSA61_00070</fullName>
    </recommendedName>
</protein>
<evidence type="ECO:0000256" key="1">
    <source>
        <dbReference type="ARBA" id="ARBA00009600"/>
    </source>
</evidence>
<sequence>MTATSDSLSNHFLISMPHLHDPHFSHTVTYICDHSEYGAMGLVVNQPLKINLSELCSHLGLPCTSVEDQQRSIYSGGPVKPERGYVLHRCDTPSEWPTSHCLTDDIYLSTSLDAIEAAAEGRFAHNYLIILGCAGWGPGQLEQEMSDNAWLSCPANSDILFSIPAEDRLQAAAALLGVNLNLLTAHTGHA</sequence>